<gene>
    <name evidence="3" type="ORF">BJX67DRAFT_340346</name>
</gene>
<evidence type="ECO:0000313" key="3">
    <source>
        <dbReference type="EMBL" id="KAL2872784.1"/>
    </source>
</evidence>
<comment type="caution">
    <text evidence="3">The sequence shown here is derived from an EMBL/GenBank/DDBJ whole genome shotgun (WGS) entry which is preliminary data.</text>
</comment>
<protein>
    <submittedName>
        <fullName evidence="3">Uncharacterized protein</fullName>
    </submittedName>
</protein>
<dbReference type="InterPro" id="IPR057394">
    <property type="entry name" value="PIGBOS1"/>
</dbReference>
<name>A0ABR4M868_9EURO</name>
<keyword evidence="2" id="KW-0812">Transmembrane</keyword>
<dbReference type="RefSeq" id="XP_070891762.1">
    <property type="nucleotide sequence ID" value="XM_071027784.1"/>
</dbReference>
<dbReference type="GeneID" id="98142856"/>
<evidence type="ECO:0000313" key="4">
    <source>
        <dbReference type="Proteomes" id="UP001610432"/>
    </source>
</evidence>
<keyword evidence="2" id="KW-1133">Transmembrane helix</keyword>
<evidence type="ECO:0000256" key="2">
    <source>
        <dbReference type="SAM" id="Phobius"/>
    </source>
</evidence>
<feature type="transmembrane region" description="Helical" evidence="2">
    <location>
        <begin position="6"/>
        <end position="23"/>
    </location>
</feature>
<dbReference type="Pfam" id="PF23670">
    <property type="entry name" value="PIGBOS1"/>
    <property type="match status" value="1"/>
</dbReference>
<organism evidence="3 4">
    <name type="scientific">Aspergillus lucknowensis</name>
    <dbReference type="NCBI Taxonomy" id="176173"/>
    <lineage>
        <taxon>Eukaryota</taxon>
        <taxon>Fungi</taxon>
        <taxon>Dikarya</taxon>
        <taxon>Ascomycota</taxon>
        <taxon>Pezizomycotina</taxon>
        <taxon>Eurotiomycetes</taxon>
        <taxon>Eurotiomycetidae</taxon>
        <taxon>Eurotiales</taxon>
        <taxon>Aspergillaceae</taxon>
        <taxon>Aspergillus</taxon>
        <taxon>Aspergillus subgen. Nidulantes</taxon>
    </lineage>
</organism>
<evidence type="ECO:0000256" key="1">
    <source>
        <dbReference type="SAM" id="MobiDB-lite"/>
    </source>
</evidence>
<dbReference type="EMBL" id="JBFXLQ010000001">
    <property type="protein sequence ID" value="KAL2872784.1"/>
    <property type="molecule type" value="Genomic_DNA"/>
</dbReference>
<feature type="region of interest" description="Disordered" evidence="1">
    <location>
        <begin position="31"/>
        <end position="76"/>
    </location>
</feature>
<reference evidence="3 4" key="1">
    <citation type="submission" date="2024-07" db="EMBL/GenBank/DDBJ databases">
        <title>Section-level genome sequencing and comparative genomics of Aspergillus sections Usti and Cavernicolus.</title>
        <authorList>
            <consortium name="Lawrence Berkeley National Laboratory"/>
            <person name="Nybo J.L."/>
            <person name="Vesth T.C."/>
            <person name="Theobald S."/>
            <person name="Frisvad J.C."/>
            <person name="Larsen T.O."/>
            <person name="Kjaerboelling I."/>
            <person name="Rothschild-Mancinelli K."/>
            <person name="Lyhne E.K."/>
            <person name="Kogle M.E."/>
            <person name="Barry K."/>
            <person name="Clum A."/>
            <person name="Na H."/>
            <person name="Ledsgaard L."/>
            <person name="Lin J."/>
            <person name="Lipzen A."/>
            <person name="Kuo A."/>
            <person name="Riley R."/>
            <person name="Mondo S."/>
            <person name="Labutti K."/>
            <person name="Haridas S."/>
            <person name="Pangalinan J."/>
            <person name="Salamov A.A."/>
            <person name="Simmons B.A."/>
            <person name="Magnuson J.K."/>
            <person name="Chen J."/>
            <person name="Drula E."/>
            <person name="Henrissat B."/>
            <person name="Wiebenga A."/>
            <person name="Lubbers R.J."/>
            <person name="Gomes A.C."/>
            <person name="Macurrencykelacurrency M.R."/>
            <person name="Stajich J."/>
            <person name="Grigoriev I.V."/>
            <person name="Mortensen U.H."/>
            <person name="De Vries R.P."/>
            <person name="Baker S.E."/>
            <person name="Andersen M.R."/>
        </authorList>
    </citation>
    <scope>NUCLEOTIDE SEQUENCE [LARGE SCALE GENOMIC DNA]</scope>
    <source>
        <strain evidence="3 4">CBS 449.75</strain>
    </source>
</reference>
<sequence length="76" mass="7868">MSRNFIPAVLAIGMGIATGYYTFQPALRDLQDEGEKGSAPQLGQSQSATQQQSQSQKSAPSPTSPAPPSSNDGSAK</sequence>
<feature type="compositionally biased region" description="Low complexity" evidence="1">
    <location>
        <begin position="44"/>
        <end position="61"/>
    </location>
</feature>
<accession>A0ABR4M868</accession>
<proteinExistence type="predicted"/>
<keyword evidence="2" id="KW-0472">Membrane</keyword>
<keyword evidence="4" id="KW-1185">Reference proteome</keyword>
<dbReference type="Proteomes" id="UP001610432">
    <property type="component" value="Unassembled WGS sequence"/>
</dbReference>